<evidence type="ECO:0000256" key="1">
    <source>
        <dbReference type="ARBA" id="ARBA00007317"/>
    </source>
</evidence>
<dbReference type="SUPFAM" id="SSF51230">
    <property type="entry name" value="Single hybrid motif"/>
    <property type="match status" value="1"/>
</dbReference>
<dbReference type="PANTHER" id="PTHR23151">
    <property type="entry name" value="DIHYDROLIPOAMIDE ACETYL/SUCCINYL-TRANSFERASE-RELATED"/>
    <property type="match status" value="1"/>
</dbReference>
<keyword evidence="5" id="KW-1185">Reference proteome</keyword>
<dbReference type="GO" id="GO:0016746">
    <property type="term" value="F:acyltransferase activity"/>
    <property type="evidence" value="ECO:0007669"/>
    <property type="project" value="InterPro"/>
</dbReference>
<gene>
    <name evidence="4" type="ORF">GBAR_LOCUS310</name>
</gene>
<dbReference type="PROSITE" id="PS51826">
    <property type="entry name" value="PSBD"/>
    <property type="match status" value="1"/>
</dbReference>
<evidence type="ECO:0000313" key="5">
    <source>
        <dbReference type="Proteomes" id="UP001174909"/>
    </source>
</evidence>
<dbReference type="SUPFAM" id="SSF47005">
    <property type="entry name" value="Peripheral subunit-binding domain of 2-oxo acid dehydrogenase complex"/>
    <property type="match status" value="1"/>
</dbReference>
<dbReference type="PANTHER" id="PTHR23151:SF90">
    <property type="entry name" value="DIHYDROLIPOYLLYSINE-RESIDUE ACETYLTRANSFERASE COMPONENT OF PYRUVATE DEHYDROGENASE COMPLEX, MITOCHONDRIAL-RELATED"/>
    <property type="match status" value="1"/>
</dbReference>
<dbReference type="InterPro" id="IPR004167">
    <property type="entry name" value="PSBD"/>
</dbReference>
<protein>
    <submittedName>
        <fullName evidence="4">Dihydrolipoyllysine-residue succinyltransferase component of 2-oxoglutarate dehydrogenase complex</fullName>
    </submittedName>
</protein>
<dbReference type="InterPro" id="IPR036625">
    <property type="entry name" value="E3-bd_dom_sf"/>
</dbReference>
<dbReference type="Pfam" id="PF00364">
    <property type="entry name" value="Biotin_lipoyl"/>
    <property type="match status" value="1"/>
</dbReference>
<dbReference type="InterPro" id="IPR011053">
    <property type="entry name" value="Single_hybrid_motif"/>
</dbReference>
<comment type="caution">
    <text evidence="4">The sequence shown here is derived from an EMBL/GenBank/DDBJ whole genome shotgun (WGS) entry which is preliminary data.</text>
</comment>
<comment type="similarity">
    <text evidence="1">Belongs to the 2-oxoacid dehydrogenase family.</text>
</comment>
<feature type="compositionally biased region" description="Low complexity" evidence="2">
    <location>
        <begin position="64"/>
        <end position="94"/>
    </location>
</feature>
<proteinExistence type="inferred from homology"/>
<dbReference type="GO" id="GO:0006086">
    <property type="term" value="P:pyruvate decarboxylation to acetyl-CoA"/>
    <property type="evidence" value="ECO:0007669"/>
    <property type="project" value="InterPro"/>
</dbReference>
<organism evidence="4 5">
    <name type="scientific">Geodia barretti</name>
    <name type="common">Barrett's horny sponge</name>
    <dbReference type="NCBI Taxonomy" id="519541"/>
    <lineage>
        <taxon>Eukaryota</taxon>
        <taxon>Metazoa</taxon>
        <taxon>Porifera</taxon>
        <taxon>Demospongiae</taxon>
        <taxon>Heteroscleromorpha</taxon>
        <taxon>Tetractinellida</taxon>
        <taxon>Astrophorina</taxon>
        <taxon>Geodiidae</taxon>
        <taxon>Geodia</taxon>
    </lineage>
</organism>
<evidence type="ECO:0000313" key="4">
    <source>
        <dbReference type="EMBL" id="CAI7989736.1"/>
    </source>
</evidence>
<name>A0AA35QS01_GEOBA</name>
<feature type="region of interest" description="Disordered" evidence="2">
    <location>
        <begin position="61"/>
        <end position="135"/>
    </location>
</feature>
<feature type="domain" description="Peripheral subunit-binding (PSBD)" evidence="3">
    <location>
        <begin position="98"/>
        <end position="135"/>
    </location>
</feature>
<dbReference type="Proteomes" id="UP001174909">
    <property type="component" value="Unassembled WGS sequence"/>
</dbReference>
<dbReference type="InterPro" id="IPR045257">
    <property type="entry name" value="E2/Pdx1"/>
</dbReference>
<reference evidence="4" key="1">
    <citation type="submission" date="2023-03" db="EMBL/GenBank/DDBJ databases">
        <authorList>
            <person name="Steffen K."/>
            <person name="Cardenas P."/>
        </authorList>
    </citation>
    <scope>NUCLEOTIDE SEQUENCE</scope>
</reference>
<dbReference type="CDD" id="cd06849">
    <property type="entry name" value="lipoyl_domain"/>
    <property type="match status" value="1"/>
</dbReference>
<dbReference type="Pfam" id="PF02817">
    <property type="entry name" value="E3_binding"/>
    <property type="match status" value="1"/>
</dbReference>
<dbReference type="AlphaFoldDB" id="A0AA35QS01"/>
<evidence type="ECO:0000259" key="3">
    <source>
        <dbReference type="PROSITE" id="PS51826"/>
    </source>
</evidence>
<accession>A0AA35QS01</accession>
<feature type="compositionally biased region" description="Basic and acidic residues" evidence="2">
    <location>
        <begin position="125"/>
        <end position="135"/>
    </location>
</feature>
<evidence type="ECO:0000256" key="2">
    <source>
        <dbReference type="SAM" id="MobiDB-lite"/>
    </source>
</evidence>
<dbReference type="Gene3D" id="4.10.320.10">
    <property type="entry name" value="E3-binding domain"/>
    <property type="match status" value="1"/>
</dbReference>
<dbReference type="Gene3D" id="2.40.50.100">
    <property type="match status" value="1"/>
</dbReference>
<dbReference type="GO" id="GO:0045254">
    <property type="term" value="C:pyruvate dehydrogenase complex"/>
    <property type="evidence" value="ECO:0007669"/>
    <property type="project" value="InterPro"/>
</dbReference>
<dbReference type="EMBL" id="CASHTH010000036">
    <property type="protein sequence ID" value="CAI7989736.1"/>
    <property type="molecule type" value="Genomic_DNA"/>
</dbReference>
<sequence>MQDGLRGQGEAVVQGELVAEIESEKLNYELEATSDGILHHAVDEGATVGVDDVIGYLLAEGEEAPQPQQAAPTVAAARSPASAPQRRAPSRGAGDVVPSTPGARRLAASLGVDLSQVTPTGPRGRVVDADVRAYH</sequence>
<dbReference type="InterPro" id="IPR000089">
    <property type="entry name" value="Biotin_lipoyl"/>
</dbReference>